<evidence type="ECO:0000313" key="2">
    <source>
        <dbReference type="EMBL" id="CAK0881066.1"/>
    </source>
</evidence>
<evidence type="ECO:0000256" key="1">
    <source>
        <dbReference type="SAM" id="MobiDB-lite"/>
    </source>
</evidence>
<organism evidence="2 3">
    <name type="scientific">Prorocentrum cordatum</name>
    <dbReference type="NCBI Taxonomy" id="2364126"/>
    <lineage>
        <taxon>Eukaryota</taxon>
        <taxon>Sar</taxon>
        <taxon>Alveolata</taxon>
        <taxon>Dinophyceae</taxon>
        <taxon>Prorocentrales</taxon>
        <taxon>Prorocentraceae</taxon>
        <taxon>Prorocentrum</taxon>
    </lineage>
</organism>
<proteinExistence type="predicted"/>
<keyword evidence="3" id="KW-1185">Reference proteome</keyword>
<feature type="compositionally biased region" description="Basic residues" evidence="1">
    <location>
        <begin position="83"/>
        <end position="95"/>
    </location>
</feature>
<feature type="region of interest" description="Disordered" evidence="1">
    <location>
        <begin position="457"/>
        <end position="524"/>
    </location>
</feature>
<reference evidence="2" key="1">
    <citation type="submission" date="2023-10" db="EMBL/GenBank/DDBJ databases">
        <authorList>
            <person name="Chen Y."/>
            <person name="Shah S."/>
            <person name="Dougan E. K."/>
            <person name="Thang M."/>
            <person name="Chan C."/>
        </authorList>
    </citation>
    <scope>NUCLEOTIDE SEQUENCE [LARGE SCALE GENOMIC DNA]</scope>
</reference>
<gene>
    <name evidence="2" type="ORF">PCOR1329_LOCUS64014</name>
</gene>
<protein>
    <submittedName>
        <fullName evidence="2">Uncharacterized protein</fullName>
    </submittedName>
</protein>
<accession>A0ABN9W7X9</accession>
<feature type="region of interest" description="Disordered" evidence="1">
    <location>
        <begin position="73"/>
        <end position="116"/>
    </location>
</feature>
<sequence>MASWLSHIGDVAVELGGQPTQPAAIASQAAGVAEFDRVTSSGCPLELCRESGDDGQRAKSALGQAAGLAAAGASGFADDRRERRFQRARPRRGARRGAANAETTGRAAGRSVDGARSDKAAEIAAVAEPATVTGVARPDPLKGTKGALLARAACCRPSEADGLRAAADGGPLHLVRGPRAGRSDGGGPLAGSAVATLGSAGSAQAVAAQNPETGGAPAAAAPPRPIAMRPTGRLREAVRGHLGAGAERASARGPRGHLNLEGRYFAGKGGCGRSAEFAGFPAQYFDLVSGAKSDVLRPKVMNGLIVDMQGHAPDGANWTCIAQACLDSLCRALVQILFAFIRVAMDISGIIVGVGRKGAAWQRRAHRPQEFRRAIEERELPEAAVGQEWEADGAPRYHAPQLGADAVRDLQAWPRALRETTTHEQLHRTAMVKHPLRAMTEDRNSMLTTYEHDFGHLRRMKPPAGSMQSLDPGRSASTARLPSASPSGRSRASSSTRSRGAASSVASAGMGARPGDPVGSLGPSTQAKMRALSATPGGPMRLAVTGWTGAEWSPHTHPHMVEGFSQKRVTLNNYANVMNLRAPDIPFVTR</sequence>
<feature type="compositionally biased region" description="Low complexity" evidence="1">
    <location>
        <begin position="479"/>
        <end position="513"/>
    </location>
</feature>
<dbReference type="Proteomes" id="UP001189429">
    <property type="component" value="Unassembled WGS sequence"/>
</dbReference>
<name>A0ABN9W7X9_9DINO</name>
<dbReference type="EMBL" id="CAUYUJ010018148">
    <property type="protein sequence ID" value="CAK0881066.1"/>
    <property type="molecule type" value="Genomic_DNA"/>
</dbReference>
<feature type="compositionally biased region" description="Low complexity" evidence="1">
    <location>
        <begin position="96"/>
        <end position="110"/>
    </location>
</feature>
<feature type="region of interest" description="Disordered" evidence="1">
    <location>
        <begin position="204"/>
        <end position="227"/>
    </location>
</feature>
<comment type="caution">
    <text evidence="2">The sequence shown here is derived from an EMBL/GenBank/DDBJ whole genome shotgun (WGS) entry which is preliminary data.</text>
</comment>
<evidence type="ECO:0000313" key="3">
    <source>
        <dbReference type="Proteomes" id="UP001189429"/>
    </source>
</evidence>